<dbReference type="STRING" id="1229780.BN381_20051"/>
<comment type="caution">
    <text evidence="1">The sequence shown here is derived from an EMBL/GenBank/DDBJ whole genome shotgun (WGS) entry which is preliminary data.</text>
</comment>
<dbReference type="AlphaFoldDB" id="R4Z3S3"/>
<dbReference type="GO" id="GO:0016706">
    <property type="term" value="F:2-oxoglutarate-dependent dioxygenase activity"/>
    <property type="evidence" value="ECO:0007669"/>
    <property type="project" value="UniProtKB-ARBA"/>
</dbReference>
<dbReference type="Proteomes" id="UP000018291">
    <property type="component" value="Unassembled WGS sequence"/>
</dbReference>
<dbReference type="SUPFAM" id="SSF51197">
    <property type="entry name" value="Clavaminate synthase-like"/>
    <property type="match status" value="1"/>
</dbReference>
<proteinExistence type="predicted"/>
<dbReference type="HOGENOM" id="CLU_965376_0_0_11"/>
<organism evidence="1 2">
    <name type="scientific">Candidatus Neomicrothrix parvicella RN1</name>
    <dbReference type="NCBI Taxonomy" id="1229780"/>
    <lineage>
        <taxon>Bacteria</taxon>
        <taxon>Bacillati</taxon>
        <taxon>Actinomycetota</taxon>
        <taxon>Acidimicrobiia</taxon>
        <taxon>Acidimicrobiales</taxon>
        <taxon>Microthrixaceae</taxon>
        <taxon>Candidatus Neomicrothrix</taxon>
    </lineage>
</organism>
<gene>
    <name evidence="1" type="ORF">BN381_20051</name>
</gene>
<dbReference type="Gene3D" id="2.60.120.620">
    <property type="entry name" value="q2cbj1_9rhob like domain"/>
    <property type="match status" value="1"/>
</dbReference>
<keyword evidence="2" id="KW-1185">Reference proteome</keyword>
<dbReference type="OrthoDB" id="9796766at2"/>
<dbReference type="RefSeq" id="WP_012225519.1">
    <property type="nucleotide sequence ID" value="NZ_HG422565.1"/>
</dbReference>
<sequence length="288" mass="31801">MGSQSDRATSHLERGESRRFEVPIGDDLLEYVIDGAVEFGGDEVLLDHEDDLTAGSGWRADGYTVEKIVTAEEDAKLLAGTTELIVADLRRFGHDVPPGFSLDRYHTIVTTSEQHLEISRLRSFYFGIDQFPIDIGLIEARLSSLLAIQVEVMANSEIPQVFGVRMVRPGSRDSNPLHRDSWLDRLKDSITLYIPLVGSTSRSSLPLVPGSHLWPESETERTVAGTQVDGVQFSVPAVTGATRPLRPIRPNPGPGEALIFSPYLIHGGGRNFEPDQTRVSLELRFARV</sequence>
<dbReference type="Pfam" id="PF05721">
    <property type="entry name" value="PhyH"/>
    <property type="match status" value="1"/>
</dbReference>
<name>R4Z3S3_9ACTN</name>
<evidence type="ECO:0008006" key="3">
    <source>
        <dbReference type="Google" id="ProtNLM"/>
    </source>
</evidence>
<evidence type="ECO:0000313" key="2">
    <source>
        <dbReference type="Proteomes" id="UP000018291"/>
    </source>
</evidence>
<reference evidence="1 2" key="1">
    <citation type="journal article" date="2013" name="ISME J.">
        <title>Metabolic model for the filamentous 'Candidatus Microthrix parvicella' based on genomic and metagenomic analyses.</title>
        <authorList>
            <person name="Jon McIlroy S."/>
            <person name="Kristiansen R."/>
            <person name="Albertsen M."/>
            <person name="Michael Karst S."/>
            <person name="Rossetti S."/>
            <person name="Lund Nielsen J."/>
            <person name="Tandoi V."/>
            <person name="James Seviour R."/>
            <person name="Nielsen P.H."/>
        </authorList>
    </citation>
    <scope>NUCLEOTIDE SEQUENCE [LARGE SCALE GENOMIC DNA]</scope>
    <source>
        <strain evidence="1 2">RN1</strain>
    </source>
</reference>
<accession>R4Z3S3</accession>
<protein>
    <recommendedName>
        <fullName evidence="3">Phytanoyl-CoA dioxygenase</fullName>
    </recommendedName>
</protein>
<evidence type="ECO:0000313" key="1">
    <source>
        <dbReference type="EMBL" id="CCM63227.1"/>
    </source>
</evidence>
<dbReference type="eggNOG" id="COG5285">
    <property type="taxonomic scope" value="Bacteria"/>
</dbReference>
<dbReference type="InterPro" id="IPR008775">
    <property type="entry name" value="Phytyl_CoA_dOase-like"/>
</dbReference>
<dbReference type="EMBL" id="CANL01000012">
    <property type="protein sequence ID" value="CCM63227.1"/>
    <property type="molecule type" value="Genomic_DNA"/>
</dbReference>